<dbReference type="Pfam" id="PF08544">
    <property type="entry name" value="GHMP_kinases_C"/>
    <property type="match status" value="1"/>
</dbReference>
<dbReference type="InterPro" id="IPR014721">
    <property type="entry name" value="Ribsml_uS5_D2-typ_fold_subgr"/>
</dbReference>
<feature type="domain" description="GHMP kinase C-terminal" evidence="10">
    <location>
        <begin position="217"/>
        <end position="293"/>
    </location>
</feature>
<dbReference type="EC" id="2.7.1.39" evidence="7 8"/>
<dbReference type="PANTHER" id="PTHR20861:SF1">
    <property type="entry name" value="HOMOSERINE KINASE"/>
    <property type="match status" value="1"/>
</dbReference>
<protein>
    <recommendedName>
        <fullName evidence="7 8">Homoserine kinase</fullName>
        <shortName evidence="7">HK</shortName>
        <shortName evidence="7">HSK</shortName>
        <ecNumber evidence="7 8">2.7.1.39</ecNumber>
    </recommendedName>
</protein>
<feature type="domain" description="GHMP kinase N-terminal" evidence="9">
    <location>
        <begin position="75"/>
        <end position="156"/>
    </location>
</feature>
<keyword evidence="7" id="KW-0963">Cytoplasm</keyword>
<dbReference type="NCBIfam" id="NF002288">
    <property type="entry name" value="PRK01212.1-4"/>
    <property type="match status" value="1"/>
</dbReference>
<evidence type="ECO:0000256" key="3">
    <source>
        <dbReference type="ARBA" id="ARBA00022697"/>
    </source>
</evidence>
<dbReference type="InterPro" id="IPR006204">
    <property type="entry name" value="GHMP_kinase_N_dom"/>
</dbReference>
<dbReference type="PIRSF" id="PIRSF000676">
    <property type="entry name" value="Homoser_kin"/>
    <property type="match status" value="1"/>
</dbReference>
<comment type="function">
    <text evidence="7">Catalyzes the ATP-dependent phosphorylation of L-homoserine to L-homoserine phosphate.</text>
</comment>
<evidence type="ECO:0000256" key="2">
    <source>
        <dbReference type="ARBA" id="ARBA00022679"/>
    </source>
</evidence>
<gene>
    <name evidence="7 11" type="primary">thrB</name>
    <name evidence="11" type="ORF">BPAY_144</name>
</gene>
<evidence type="ECO:0000256" key="8">
    <source>
        <dbReference type="NCBIfam" id="TIGR00191"/>
    </source>
</evidence>
<dbReference type="InterPro" id="IPR036554">
    <property type="entry name" value="GHMP_kinase_C_sf"/>
</dbReference>
<comment type="subcellular location">
    <subcellularLocation>
        <location evidence="7">Cytoplasm</location>
    </subcellularLocation>
</comment>
<dbReference type="InterPro" id="IPR020568">
    <property type="entry name" value="Ribosomal_Su5_D2-typ_SF"/>
</dbReference>
<dbReference type="SUPFAM" id="SSF54211">
    <property type="entry name" value="Ribosomal protein S5 domain 2-like"/>
    <property type="match status" value="1"/>
</dbReference>
<organism evidence="11 12">
    <name type="scientific">Blattabacterium cuenoti BPAY</name>
    <dbReference type="NCBI Taxonomy" id="1457031"/>
    <lineage>
        <taxon>Bacteria</taxon>
        <taxon>Pseudomonadati</taxon>
        <taxon>Bacteroidota</taxon>
        <taxon>Flavobacteriia</taxon>
        <taxon>Flavobacteriales</taxon>
        <taxon>Blattabacteriaceae</taxon>
        <taxon>Blattabacterium</taxon>
    </lineage>
</organism>
<dbReference type="NCBIfam" id="TIGR00191">
    <property type="entry name" value="thrB"/>
    <property type="match status" value="1"/>
</dbReference>
<evidence type="ECO:0000313" key="11">
    <source>
        <dbReference type="EMBL" id="BAR91896.1"/>
    </source>
</evidence>
<name>A0ABN5V633_9FLAO</name>
<comment type="similarity">
    <text evidence="7">Belongs to the GHMP kinase family. Homoserine kinase subfamily.</text>
</comment>
<evidence type="ECO:0000256" key="1">
    <source>
        <dbReference type="ARBA" id="ARBA00022605"/>
    </source>
</evidence>
<dbReference type="HAMAP" id="MF_00384">
    <property type="entry name" value="Homoser_kinase"/>
    <property type="match status" value="1"/>
</dbReference>
<keyword evidence="5 7" id="KW-0418">Kinase</keyword>
<evidence type="ECO:0000259" key="9">
    <source>
        <dbReference type="Pfam" id="PF00288"/>
    </source>
</evidence>
<dbReference type="Gene3D" id="3.30.70.890">
    <property type="entry name" value="GHMP kinase, C-terminal domain"/>
    <property type="match status" value="1"/>
</dbReference>
<comment type="catalytic activity">
    <reaction evidence="7">
        <text>L-homoserine + ATP = O-phospho-L-homoserine + ADP + H(+)</text>
        <dbReference type="Rhea" id="RHEA:13985"/>
        <dbReference type="ChEBI" id="CHEBI:15378"/>
        <dbReference type="ChEBI" id="CHEBI:30616"/>
        <dbReference type="ChEBI" id="CHEBI:57476"/>
        <dbReference type="ChEBI" id="CHEBI:57590"/>
        <dbReference type="ChEBI" id="CHEBI:456216"/>
        <dbReference type="EC" id="2.7.1.39"/>
    </reaction>
</comment>
<dbReference type="SUPFAM" id="SSF55060">
    <property type="entry name" value="GHMP Kinase, C-terminal domain"/>
    <property type="match status" value="1"/>
</dbReference>
<keyword evidence="12" id="KW-1185">Reference proteome</keyword>
<dbReference type="PRINTS" id="PR00958">
    <property type="entry name" value="HOMSERKINASE"/>
</dbReference>
<evidence type="ECO:0000256" key="5">
    <source>
        <dbReference type="ARBA" id="ARBA00022777"/>
    </source>
</evidence>
<evidence type="ECO:0000256" key="7">
    <source>
        <dbReference type="HAMAP-Rule" id="MF_00384"/>
    </source>
</evidence>
<dbReference type="Proteomes" id="UP000217805">
    <property type="component" value="Chromosome"/>
</dbReference>
<dbReference type="InterPro" id="IPR013750">
    <property type="entry name" value="GHMP_kinase_C_dom"/>
</dbReference>
<evidence type="ECO:0000256" key="4">
    <source>
        <dbReference type="ARBA" id="ARBA00022741"/>
    </source>
</evidence>
<proteinExistence type="inferred from homology"/>
<sequence>MKGIKIFSPATVANLACGFDVIGLALDFPKDEIFLYKSNNPGIRIHRIHRSSSLPNDPMKNSAFVALQSLLKKYKQRQKFDEKEKIGFEIELIKNILPGSGIGSSAASAAGVVYGANILLGNPFSAIQLIRFAMEGERIASGTAHADNVAPAIMGGVTLIRSYKPLDITKLHTPNKLWVSIIHPQIEVKTSDAREILKQKILMTDAIRQWGNVGALVAGLYREDYELISRSLEDVIVEPIRAMLIPSFYELQVRCKEIGALGGGISGSGPSVFMLSKGNYTAKKVTEVMNRVYSPLQVDYKTYTSPINSQGIKWTQIL</sequence>
<evidence type="ECO:0000259" key="10">
    <source>
        <dbReference type="Pfam" id="PF08544"/>
    </source>
</evidence>
<evidence type="ECO:0000256" key="6">
    <source>
        <dbReference type="ARBA" id="ARBA00022840"/>
    </source>
</evidence>
<dbReference type="Gene3D" id="3.30.230.10">
    <property type="match status" value="1"/>
</dbReference>
<reference evidence="11 12" key="1">
    <citation type="journal article" date="2015" name="Microbes Environ.">
        <title>An Efficient Strategy Developed for Next-Generation Sequencing of Endosymbiont Genomes Performed Using Crude DNA Isolated from Host Tissues: A Case Study of Blattabacterium cuenoti Inhabiting the Fat Bodies of Cockroaches.</title>
        <authorList>
            <person name="Kinjo Y."/>
            <person name="Saitoh S."/>
            <person name="Tokuda G."/>
        </authorList>
    </citation>
    <scope>NUCLEOTIDE SEQUENCE [LARGE SCALE GENOMIC DNA]</scope>
    <source>
        <strain evidence="11 12">BPAY</strain>
    </source>
</reference>
<comment type="pathway">
    <text evidence="7">Amino-acid biosynthesis; L-threonine biosynthesis; L-threonine from L-aspartate: step 4/5.</text>
</comment>
<evidence type="ECO:0000313" key="12">
    <source>
        <dbReference type="Proteomes" id="UP000217805"/>
    </source>
</evidence>
<keyword evidence="1 7" id="KW-0028">Amino-acid biosynthesis</keyword>
<accession>A0ABN5V633</accession>
<dbReference type="InterPro" id="IPR000870">
    <property type="entry name" value="Homoserine_kinase"/>
</dbReference>
<dbReference type="PANTHER" id="PTHR20861">
    <property type="entry name" value="HOMOSERINE/4-DIPHOSPHOCYTIDYL-2-C-METHYL-D-ERYTHRITOL KINASE"/>
    <property type="match status" value="1"/>
</dbReference>
<keyword evidence="4 7" id="KW-0547">Nucleotide-binding</keyword>
<keyword evidence="6 7" id="KW-0067">ATP-binding</keyword>
<keyword evidence="3 7" id="KW-0791">Threonine biosynthesis</keyword>
<dbReference type="EMBL" id="AP014609">
    <property type="protein sequence ID" value="BAR91896.1"/>
    <property type="molecule type" value="Genomic_DNA"/>
</dbReference>
<dbReference type="GO" id="GO:0016301">
    <property type="term" value="F:kinase activity"/>
    <property type="evidence" value="ECO:0007669"/>
    <property type="project" value="UniProtKB-KW"/>
</dbReference>
<comment type="caution">
    <text evidence="7">Lacks conserved residue(s) required for the propagation of feature annotation.</text>
</comment>
<dbReference type="RefSeq" id="WP_096378006.1">
    <property type="nucleotide sequence ID" value="NZ_AP014609.1"/>
</dbReference>
<keyword evidence="2 7" id="KW-0808">Transferase</keyword>
<dbReference type="Pfam" id="PF00288">
    <property type="entry name" value="GHMP_kinases_N"/>
    <property type="match status" value="1"/>
</dbReference>